<protein>
    <recommendedName>
        <fullName evidence="3">ATP-binding protein</fullName>
    </recommendedName>
</protein>
<reference evidence="1 2" key="1">
    <citation type="submission" date="2024-06" db="EMBL/GenBank/DDBJ databases">
        <title>Sorghum-associated microbial communities from plants grown in Nebraska, USA.</title>
        <authorList>
            <person name="Schachtman D."/>
        </authorList>
    </citation>
    <scope>NUCLEOTIDE SEQUENCE [LARGE SCALE GENOMIC DNA]</scope>
    <source>
        <strain evidence="1 2">3552</strain>
    </source>
</reference>
<dbReference type="EMBL" id="JBEPSN010000006">
    <property type="protein sequence ID" value="MET4540893.1"/>
    <property type="molecule type" value="Genomic_DNA"/>
</dbReference>
<name>A0ABV2P7Y6_9MICC</name>
<comment type="caution">
    <text evidence="1">The sequence shown here is derived from an EMBL/GenBank/DDBJ whole genome shotgun (WGS) entry which is preliminary data.</text>
</comment>
<evidence type="ECO:0008006" key="3">
    <source>
        <dbReference type="Google" id="ProtNLM"/>
    </source>
</evidence>
<sequence>MPQNYGAELVTGFSHRNRSVGREEPLFVLDRHWKRLGKTLDPEDFTDAQAMAAIERITRGNFRLLERLFPQITRVLKINQLETITDDIIEAAASVLVIRS</sequence>
<accession>A0ABV2P7Y6</accession>
<evidence type="ECO:0000313" key="1">
    <source>
        <dbReference type="EMBL" id="MET4540893.1"/>
    </source>
</evidence>
<dbReference type="Proteomes" id="UP001549307">
    <property type="component" value="Unassembled WGS sequence"/>
</dbReference>
<keyword evidence="2" id="KW-1185">Reference proteome</keyword>
<evidence type="ECO:0000313" key="2">
    <source>
        <dbReference type="Proteomes" id="UP001549307"/>
    </source>
</evidence>
<proteinExistence type="predicted"/>
<organism evidence="1 2">
    <name type="scientific">Arthrobacter bambusae</name>
    <dbReference type="NCBI Taxonomy" id="1338426"/>
    <lineage>
        <taxon>Bacteria</taxon>
        <taxon>Bacillati</taxon>
        <taxon>Actinomycetota</taxon>
        <taxon>Actinomycetes</taxon>
        <taxon>Micrococcales</taxon>
        <taxon>Micrococcaceae</taxon>
        <taxon>Arthrobacter</taxon>
    </lineage>
</organism>
<gene>
    <name evidence="1" type="ORF">ABIE37_002681</name>
</gene>